<reference evidence="16" key="2">
    <citation type="submission" date="2025-09" db="UniProtKB">
        <authorList>
            <consortium name="Ensembl"/>
        </authorList>
    </citation>
    <scope>IDENTIFICATION</scope>
</reference>
<dbReference type="InterPro" id="IPR035976">
    <property type="entry name" value="Sushi/SCR/CCP_sf"/>
</dbReference>
<evidence type="ECO:0000256" key="13">
    <source>
        <dbReference type="PROSITE-ProRule" id="PRU00302"/>
    </source>
</evidence>
<comment type="subunit">
    <text evidence="10">Interacts with C3b.</text>
</comment>
<dbReference type="FunFam" id="2.10.70.10:FF:000008">
    <property type="entry name" value="Complement receptor type 1"/>
    <property type="match status" value="1"/>
</dbReference>
<feature type="disulfide bond" evidence="13">
    <location>
        <begin position="43"/>
        <end position="86"/>
    </location>
</feature>
<dbReference type="SUPFAM" id="SSF57535">
    <property type="entry name" value="Complement control module/SCR domain"/>
    <property type="match status" value="5"/>
</dbReference>
<evidence type="ECO:0000256" key="12">
    <source>
        <dbReference type="ARBA" id="ARBA00078272"/>
    </source>
</evidence>
<keyword evidence="3 13" id="KW-0768">Sushi</keyword>
<comment type="caution">
    <text evidence="13">Lacks conserved residue(s) required for the propagation of feature annotation.</text>
</comment>
<dbReference type="GO" id="GO:0006956">
    <property type="term" value="P:complement activation"/>
    <property type="evidence" value="ECO:0007669"/>
    <property type="project" value="Ensembl"/>
</dbReference>
<dbReference type="InterPro" id="IPR050350">
    <property type="entry name" value="Compl-Cell_Adhes-Reg"/>
</dbReference>
<feature type="domain" description="Sushi" evidence="15">
    <location>
        <begin position="297"/>
        <end position="355"/>
    </location>
</feature>
<evidence type="ECO:0000256" key="8">
    <source>
        <dbReference type="ARBA" id="ARBA00023157"/>
    </source>
</evidence>
<keyword evidence="4" id="KW-0635">Pregnancy</keyword>
<evidence type="ECO:0000313" key="17">
    <source>
        <dbReference type="Proteomes" id="UP000694407"/>
    </source>
</evidence>
<evidence type="ECO:0000256" key="11">
    <source>
        <dbReference type="ARBA" id="ARBA00071290"/>
    </source>
</evidence>
<dbReference type="GO" id="GO:0009897">
    <property type="term" value="C:external side of plasma membrane"/>
    <property type="evidence" value="ECO:0007669"/>
    <property type="project" value="Ensembl"/>
</dbReference>
<evidence type="ECO:0000256" key="14">
    <source>
        <dbReference type="SAM" id="Phobius"/>
    </source>
</evidence>
<protein>
    <recommendedName>
        <fullName evidence="11">Complement component receptor 1-like protein</fullName>
    </recommendedName>
    <alternativeName>
        <fullName evidence="12">Complement regulatory protein Crry</fullName>
    </alternativeName>
</protein>
<keyword evidence="17" id="KW-1185">Reference proteome</keyword>
<dbReference type="GO" id="GO:0007565">
    <property type="term" value="P:female pregnancy"/>
    <property type="evidence" value="ECO:0007669"/>
    <property type="project" value="UniProtKB-KW"/>
</dbReference>
<organism evidence="16 17">
    <name type="scientific">Marmota marmota marmota</name>
    <name type="common">Alpine marmot</name>
    <dbReference type="NCBI Taxonomy" id="9994"/>
    <lineage>
        <taxon>Eukaryota</taxon>
        <taxon>Metazoa</taxon>
        <taxon>Chordata</taxon>
        <taxon>Craniata</taxon>
        <taxon>Vertebrata</taxon>
        <taxon>Euteleostomi</taxon>
        <taxon>Mammalia</taxon>
        <taxon>Eutheria</taxon>
        <taxon>Euarchontoglires</taxon>
        <taxon>Glires</taxon>
        <taxon>Rodentia</taxon>
        <taxon>Sciuromorpha</taxon>
        <taxon>Sciuridae</taxon>
        <taxon>Xerinae</taxon>
        <taxon>Marmotini</taxon>
        <taxon>Marmota</taxon>
    </lineage>
</organism>
<evidence type="ECO:0000256" key="7">
    <source>
        <dbReference type="ARBA" id="ARBA00023136"/>
    </source>
</evidence>
<dbReference type="GeneTree" id="ENSGT00940000160375"/>
<evidence type="ECO:0000256" key="5">
    <source>
        <dbReference type="ARBA" id="ARBA00022729"/>
    </source>
</evidence>
<dbReference type="CDD" id="cd00033">
    <property type="entry name" value="CCP"/>
    <property type="match status" value="5"/>
</dbReference>
<comment type="subcellular location">
    <subcellularLocation>
        <location evidence="1">Membrane</location>
    </subcellularLocation>
</comment>
<dbReference type="PANTHER" id="PTHR19325">
    <property type="entry name" value="COMPLEMENT COMPONENT-RELATED SUSHI DOMAIN-CONTAINING"/>
    <property type="match status" value="1"/>
</dbReference>
<evidence type="ECO:0000256" key="3">
    <source>
        <dbReference type="ARBA" id="ARBA00022659"/>
    </source>
</evidence>
<feature type="domain" description="Sushi" evidence="15">
    <location>
        <begin position="41"/>
        <end position="101"/>
    </location>
</feature>
<dbReference type="PANTHER" id="PTHR19325:SF545">
    <property type="entry name" value="COMPLEMENT RECEPTOR TYPE 1"/>
    <property type="match status" value="1"/>
</dbReference>
<dbReference type="Gene3D" id="2.10.70.10">
    <property type="entry name" value="Complement Module, domain 1"/>
    <property type="match status" value="5"/>
</dbReference>
<keyword evidence="14" id="KW-1133">Transmembrane helix</keyword>
<evidence type="ECO:0000259" key="15">
    <source>
        <dbReference type="PROSITE" id="PS50923"/>
    </source>
</evidence>
<proteinExistence type="inferred from homology"/>
<feature type="disulfide bond" evidence="13">
    <location>
        <begin position="266"/>
        <end position="293"/>
    </location>
</feature>
<reference evidence="16" key="1">
    <citation type="submission" date="2025-08" db="UniProtKB">
        <authorList>
            <consortium name="Ensembl"/>
        </authorList>
    </citation>
    <scope>IDENTIFICATION</scope>
</reference>
<dbReference type="AlphaFoldDB" id="A0A8C6EML8"/>
<evidence type="ECO:0000256" key="2">
    <source>
        <dbReference type="ARBA" id="ARBA00010908"/>
    </source>
</evidence>
<evidence type="ECO:0000256" key="6">
    <source>
        <dbReference type="ARBA" id="ARBA00022737"/>
    </source>
</evidence>
<keyword evidence="6" id="KW-0677">Repeat</keyword>
<dbReference type="PROSITE" id="PS50923">
    <property type="entry name" value="SUSHI"/>
    <property type="match status" value="5"/>
</dbReference>
<evidence type="ECO:0000256" key="9">
    <source>
        <dbReference type="ARBA" id="ARBA00023180"/>
    </source>
</evidence>
<feature type="transmembrane region" description="Helical" evidence="14">
    <location>
        <begin position="360"/>
        <end position="384"/>
    </location>
</feature>
<dbReference type="InterPro" id="IPR000436">
    <property type="entry name" value="Sushi_SCR_CCP_dom"/>
</dbReference>
<dbReference type="Ensembl" id="ENSMMMT00000002131.1">
    <property type="protein sequence ID" value="ENSMMMP00000001903.1"/>
    <property type="gene ID" value="ENSMMMG00000001729.1"/>
</dbReference>
<dbReference type="FunFam" id="2.10.70.10:FF:000044">
    <property type="entry name" value="Complement component receptor type 1"/>
    <property type="match status" value="1"/>
</dbReference>
<dbReference type="SMART" id="SM00032">
    <property type="entry name" value="CCP"/>
    <property type="match status" value="5"/>
</dbReference>
<evidence type="ECO:0000256" key="4">
    <source>
        <dbReference type="ARBA" id="ARBA00022720"/>
    </source>
</evidence>
<keyword evidence="9" id="KW-0325">Glycoprotein</keyword>
<dbReference type="Proteomes" id="UP000694407">
    <property type="component" value="Unplaced"/>
</dbReference>
<accession>A0A8C6EML8</accession>
<keyword evidence="14" id="KW-0812">Transmembrane</keyword>
<dbReference type="GO" id="GO:0016323">
    <property type="term" value="C:basolateral plasma membrane"/>
    <property type="evidence" value="ECO:0007669"/>
    <property type="project" value="Ensembl"/>
</dbReference>
<dbReference type="GO" id="GO:0001701">
    <property type="term" value="P:in utero embryonic development"/>
    <property type="evidence" value="ECO:0007669"/>
    <property type="project" value="Ensembl"/>
</dbReference>
<evidence type="ECO:0000256" key="10">
    <source>
        <dbReference type="ARBA" id="ARBA00064190"/>
    </source>
</evidence>
<evidence type="ECO:0000313" key="16">
    <source>
        <dbReference type="Ensembl" id="ENSMMMP00000001903.1"/>
    </source>
</evidence>
<feature type="domain" description="Sushi" evidence="15">
    <location>
        <begin position="102"/>
        <end position="163"/>
    </location>
</feature>
<dbReference type="GO" id="GO:0071456">
    <property type="term" value="P:cellular response to hypoxia"/>
    <property type="evidence" value="ECO:0007669"/>
    <property type="project" value="Ensembl"/>
</dbReference>
<feature type="disulfide bond" evidence="13">
    <location>
        <begin position="326"/>
        <end position="353"/>
    </location>
</feature>
<dbReference type="FunFam" id="2.10.70.10:FF:000038">
    <property type="entry name" value="Complement component receptor type 1"/>
    <property type="match status" value="1"/>
</dbReference>
<dbReference type="GO" id="GO:0045916">
    <property type="term" value="P:negative regulation of complement activation"/>
    <property type="evidence" value="ECO:0007669"/>
    <property type="project" value="Ensembl"/>
</dbReference>
<keyword evidence="7 14" id="KW-0472">Membrane</keyword>
<dbReference type="Pfam" id="PF00084">
    <property type="entry name" value="Sushi"/>
    <property type="match status" value="5"/>
</dbReference>
<keyword evidence="5" id="KW-0732">Signal</keyword>
<comment type="similarity">
    <text evidence="2">Belongs to the receptors of complement activation (RCA) family.</text>
</comment>
<keyword evidence="8 13" id="KW-1015">Disulfide bond</keyword>
<name>A0A8C6EML8_MARMA</name>
<feature type="domain" description="Sushi" evidence="15">
    <location>
        <begin position="236"/>
        <end position="295"/>
    </location>
</feature>
<evidence type="ECO:0000256" key="1">
    <source>
        <dbReference type="ARBA" id="ARBA00004370"/>
    </source>
</evidence>
<dbReference type="FunFam" id="2.10.70.10:FF:000014">
    <property type="entry name" value="Membrane cofactor protein"/>
    <property type="match status" value="1"/>
</dbReference>
<feature type="domain" description="Sushi" evidence="15">
    <location>
        <begin position="164"/>
        <end position="234"/>
    </location>
</feature>
<sequence length="437" mass="48568">MGASFPRSPEPVEPPAPALAVPCGGALLAVLMLLALPAAGGQCKAPEWFPFAKPESPTDESVFPIGTPLKYECRPGYIKRRFNIICQENSVWTNAEDKCKRKTCKNPSDPLNGMVHVESDTQFGSRITYTCNTGYRLIGTSSAQCVISDTTVIWDEEAPICERIPCEPPPAIANGDFVSSNREYFLYGMVVTYHCNNADRGRRLFHLVGEPSIYCTSHDNQVGVWSGPPPQCIVPNKCTPPHVENAIMLTENRSLFSLNEIVEFGCQPGFVMKGPTRVRCQNLNKWEPELPSCSREVKCSLPQLNGLKQELKRRDYHYGDNITLECEDGYILEGSPWSQCQAEERWNPSLAICTSRSHDALIVGICFGMIFFILSIIVPSWIIFKCKKGSNPDEKCKEVNISLHPQEGSCVHPQTLLTSQENSSSINSAQLFILRNS</sequence>